<name>A0A557NZV3_9VIBR</name>
<protein>
    <submittedName>
        <fullName evidence="2">Uncharacterized protein</fullName>
    </submittedName>
</protein>
<dbReference type="OrthoDB" id="5906392at2"/>
<organism evidence="2 3">
    <name type="scientific">Vibrio algivorus</name>
    <dbReference type="NCBI Taxonomy" id="1667024"/>
    <lineage>
        <taxon>Bacteria</taxon>
        <taxon>Pseudomonadati</taxon>
        <taxon>Pseudomonadota</taxon>
        <taxon>Gammaproteobacteria</taxon>
        <taxon>Vibrionales</taxon>
        <taxon>Vibrionaceae</taxon>
        <taxon>Vibrio</taxon>
    </lineage>
</organism>
<comment type="caution">
    <text evidence="2">The sequence shown here is derived from an EMBL/GenBank/DDBJ whole genome shotgun (WGS) entry which is preliminary data.</text>
</comment>
<dbReference type="EMBL" id="VMKJ01000035">
    <property type="protein sequence ID" value="TVO33942.1"/>
    <property type="molecule type" value="Genomic_DNA"/>
</dbReference>
<evidence type="ECO:0000256" key="1">
    <source>
        <dbReference type="SAM" id="SignalP"/>
    </source>
</evidence>
<evidence type="ECO:0000313" key="2">
    <source>
        <dbReference type="EMBL" id="TVO33942.1"/>
    </source>
</evidence>
<reference evidence="2 3" key="1">
    <citation type="submission" date="2019-07" db="EMBL/GenBank/DDBJ databases">
        <title>The draft genome sequence of Vibrio algivorus M1486.</title>
        <authorList>
            <person name="Meng X."/>
        </authorList>
    </citation>
    <scope>NUCLEOTIDE SEQUENCE [LARGE SCALE GENOMIC DNA]</scope>
    <source>
        <strain evidence="2 3">M1486</strain>
    </source>
</reference>
<keyword evidence="1" id="KW-0732">Signal</keyword>
<dbReference type="AlphaFoldDB" id="A0A557NZV3"/>
<evidence type="ECO:0000313" key="3">
    <source>
        <dbReference type="Proteomes" id="UP000319828"/>
    </source>
</evidence>
<proteinExistence type="predicted"/>
<dbReference type="Proteomes" id="UP000319828">
    <property type="component" value="Unassembled WGS sequence"/>
</dbReference>
<sequence>MKLKPIVPLMSLIFAATLTGCNLDGSSKDSDSSSGGDSSGGGSVVETSPLADGYWDIGSSTAAATLSGVSTYADAVDLPNVYVFDGTTQYYYNDDATPGTYVIKGPTSITEDINAGTLTFTYYDASGETPVDGTYSVSDSGELNIDTAAFGTLSGTNESGNDAVKAAVTAANADAGIVAPNQSARIIDTIVGDTGELRVKLINSEAGSLEPIASGKVTVELLQKLGTQSPDAAEDTVDNSVNLSLYTETKEDNNNSRGIITFTSGGNIKYRDSSGSTELANASYTPGEKLNLELAWAPGTLTLTVNGTKYEDVPYVKSGSVATVSVRLGANDDVSTDELLIDNLAIYSGSTSVFSDDFESYSVGTELGVDGDRYNVSGSSEASIVSE</sequence>
<feature type="signal peptide" evidence="1">
    <location>
        <begin position="1"/>
        <end position="20"/>
    </location>
</feature>
<dbReference type="PROSITE" id="PS51257">
    <property type="entry name" value="PROKAR_LIPOPROTEIN"/>
    <property type="match status" value="1"/>
</dbReference>
<feature type="chain" id="PRO_5022102298" evidence="1">
    <location>
        <begin position="21"/>
        <end position="387"/>
    </location>
</feature>
<dbReference type="RefSeq" id="WP_144388836.1">
    <property type="nucleotide sequence ID" value="NZ_CANNCB010000039.1"/>
</dbReference>
<gene>
    <name evidence="2" type="ORF">FOF44_14305</name>
</gene>
<accession>A0A557NZV3</accession>